<feature type="non-terminal residue" evidence="1">
    <location>
        <position position="125"/>
    </location>
</feature>
<evidence type="ECO:0000313" key="2">
    <source>
        <dbReference type="Proteomes" id="UP000499080"/>
    </source>
</evidence>
<evidence type="ECO:0008006" key="3">
    <source>
        <dbReference type="Google" id="ProtNLM"/>
    </source>
</evidence>
<dbReference type="EMBL" id="BGPR01076887">
    <property type="protein sequence ID" value="GBL63097.1"/>
    <property type="molecule type" value="Genomic_DNA"/>
</dbReference>
<dbReference type="AlphaFoldDB" id="A0A4Y1ZQI7"/>
<organism evidence="1 2">
    <name type="scientific">Araneus ventricosus</name>
    <name type="common">Orbweaver spider</name>
    <name type="synonym">Epeira ventricosa</name>
    <dbReference type="NCBI Taxonomy" id="182803"/>
    <lineage>
        <taxon>Eukaryota</taxon>
        <taxon>Metazoa</taxon>
        <taxon>Ecdysozoa</taxon>
        <taxon>Arthropoda</taxon>
        <taxon>Chelicerata</taxon>
        <taxon>Arachnida</taxon>
        <taxon>Araneae</taxon>
        <taxon>Araneomorphae</taxon>
        <taxon>Entelegynae</taxon>
        <taxon>Araneoidea</taxon>
        <taxon>Araneidae</taxon>
        <taxon>Araneus</taxon>
    </lineage>
</organism>
<gene>
    <name evidence="1" type="ORF">AVEN_66191_1</name>
</gene>
<accession>A0A4Y1ZQI7</accession>
<dbReference type="Proteomes" id="UP000499080">
    <property type="component" value="Unassembled WGS sequence"/>
</dbReference>
<comment type="caution">
    <text evidence="1">The sequence shown here is derived from an EMBL/GenBank/DDBJ whole genome shotgun (WGS) entry which is preliminary data.</text>
</comment>
<protein>
    <recommendedName>
        <fullName evidence="3">THAP-type domain-containing protein</fullName>
    </recommendedName>
</protein>
<proteinExistence type="predicted"/>
<sequence length="125" mass="14424">MPSCCGVGCSNNAKSGFKLYRLHVGKAIPGKIRHMMKGFYYHGDCNDPQVQIYIKKVFLHRLSMRFEKAELCISKGACNLQTVTVHCGKVTDYVANNRRRRDVWEHAEKEELELEFEITIDVDQE</sequence>
<evidence type="ECO:0000313" key="1">
    <source>
        <dbReference type="EMBL" id="GBL63097.1"/>
    </source>
</evidence>
<keyword evidence="2" id="KW-1185">Reference proteome</keyword>
<name>A0A4Y1ZQI7_ARAVE</name>
<reference evidence="1 2" key="1">
    <citation type="journal article" date="2019" name="Sci. Rep.">
        <title>Orb-weaving spider Araneus ventricosus genome elucidates the spidroin gene catalogue.</title>
        <authorList>
            <person name="Kono N."/>
            <person name="Nakamura H."/>
            <person name="Ohtoshi R."/>
            <person name="Moran D.A.P."/>
            <person name="Shinohara A."/>
            <person name="Yoshida Y."/>
            <person name="Fujiwara M."/>
            <person name="Mori M."/>
            <person name="Tomita M."/>
            <person name="Arakawa K."/>
        </authorList>
    </citation>
    <scope>NUCLEOTIDE SEQUENCE [LARGE SCALE GENOMIC DNA]</scope>
</reference>
<dbReference type="OrthoDB" id="6162024at2759"/>